<proteinExistence type="predicted"/>
<dbReference type="Proteomes" id="UP000070501">
    <property type="component" value="Unassembled WGS sequence"/>
</dbReference>
<evidence type="ECO:0000313" key="1">
    <source>
        <dbReference type="EMBL" id="KXJ89357.1"/>
    </source>
</evidence>
<accession>A0A136IWW5</accession>
<dbReference type="InParanoid" id="A0A136IWW5"/>
<protein>
    <submittedName>
        <fullName evidence="1">Uncharacterized protein</fullName>
    </submittedName>
</protein>
<organism evidence="1 2">
    <name type="scientific">Microdochium bolleyi</name>
    <dbReference type="NCBI Taxonomy" id="196109"/>
    <lineage>
        <taxon>Eukaryota</taxon>
        <taxon>Fungi</taxon>
        <taxon>Dikarya</taxon>
        <taxon>Ascomycota</taxon>
        <taxon>Pezizomycotina</taxon>
        <taxon>Sordariomycetes</taxon>
        <taxon>Xylariomycetidae</taxon>
        <taxon>Xylariales</taxon>
        <taxon>Microdochiaceae</taxon>
        <taxon>Microdochium</taxon>
    </lineage>
</organism>
<sequence length="365" mass="38586">MAHSTKHRRIVLRKDPQMAVHPAAQHNATPRDQDGFVYCNIGTVRGATKSPVKLRQGGLAGHWLLQQRREATASASMLRGCCKTVTAANVPSKCRVSSPCRMCRKTCDRLALLHLTVQGSSAEDLGEPIDVDSRAPRGRSLGGRGEAFWATSRAGAKAKLHFLAAEVLAGTTHGADTSISMRRCLSTMRPGEVHGRRKKGRKDRRPSVGVFARAPLQVLAGSGALATATSALGREPLGGGLRTRSAGVLESQLDDWPCGQHGLGGPGKVAPDTVPPACGHGHWPSEHAKMGRRQAGCGSCLSGQLDPGRRCLDPNCPTGSIDSVAPSAGDSVPVRSWTVLRLRNGRPCQSPPLVQSISVSQSLDV</sequence>
<dbReference type="EMBL" id="KQ964255">
    <property type="protein sequence ID" value="KXJ89357.1"/>
    <property type="molecule type" value="Genomic_DNA"/>
</dbReference>
<evidence type="ECO:0000313" key="2">
    <source>
        <dbReference type="Proteomes" id="UP000070501"/>
    </source>
</evidence>
<reference evidence="2" key="1">
    <citation type="submission" date="2016-02" db="EMBL/GenBank/DDBJ databases">
        <title>Draft genome sequence of Microdochium bolleyi, a fungal endophyte of beachgrass.</title>
        <authorList>
            <consortium name="DOE Joint Genome Institute"/>
            <person name="David A.S."/>
            <person name="May G."/>
            <person name="Haridas S."/>
            <person name="Lim J."/>
            <person name="Wang M."/>
            <person name="Labutti K."/>
            <person name="Lipzen A."/>
            <person name="Barry K."/>
            <person name="Grigoriev I.V."/>
        </authorList>
    </citation>
    <scope>NUCLEOTIDE SEQUENCE [LARGE SCALE GENOMIC DNA]</scope>
    <source>
        <strain evidence="2">J235TASD1</strain>
    </source>
</reference>
<keyword evidence="2" id="KW-1185">Reference proteome</keyword>
<dbReference type="AlphaFoldDB" id="A0A136IWW5"/>
<name>A0A136IWW5_9PEZI</name>
<gene>
    <name evidence="1" type="ORF">Micbo1qcDRAFT_177226</name>
</gene>